<keyword evidence="10" id="KW-1071">Ligand-gated ion channel</keyword>
<feature type="transmembrane region" description="Helical" evidence="12">
    <location>
        <begin position="56"/>
        <end position="78"/>
    </location>
</feature>
<gene>
    <name evidence="14" type="ORF">LSH36_82g06046</name>
</gene>
<feature type="domain" description="Ionotropic glutamate receptor L-glutamate and glycine-binding" evidence="13">
    <location>
        <begin position="2"/>
        <end position="39"/>
    </location>
</feature>
<evidence type="ECO:0000256" key="9">
    <source>
        <dbReference type="ARBA" id="ARBA00023180"/>
    </source>
</evidence>
<evidence type="ECO:0000256" key="10">
    <source>
        <dbReference type="ARBA" id="ARBA00023286"/>
    </source>
</evidence>
<keyword evidence="11" id="KW-0407">Ion channel</keyword>
<dbReference type="InterPro" id="IPR052192">
    <property type="entry name" value="Insect_Ionotropic_Sensory_Rcpt"/>
</dbReference>
<evidence type="ECO:0000256" key="8">
    <source>
        <dbReference type="ARBA" id="ARBA00023170"/>
    </source>
</evidence>
<evidence type="ECO:0000313" key="15">
    <source>
        <dbReference type="Proteomes" id="UP001208570"/>
    </source>
</evidence>
<dbReference type="GO" id="GO:0005886">
    <property type="term" value="C:plasma membrane"/>
    <property type="evidence" value="ECO:0007669"/>
    <property type="project" value="UniProtKB-SubCell"/>
</dbReference>
<organism evidence="14 15">
    <name type="scientific">Paralvinella palmiformis</name>
    <dbReference type="NCBI Taxonomy" id="53620"/>
    <lineage>
        <taxon>Eukaryota</taxon>
        <taxon>Metazoa</taxon>
        <taxon>Spiralia</taxon>
        <taxon>Lophotrochozoa</taxon>
        <taxon>Annelida</taxon>
        <taxon>Polychaeta</taxon>
        <taxon>Sedentaria</taxon>
        <taxon>Canalipalpata</taxon>
        <taxon>Terebellida</taxon>
        <taxon>Terebelliformia</taxon>
        <taxon>Alvinellidae</taxon>
        <taxon>Paralvinella</taxon>
    </lineage>
</organism>
<dbReference type="PANTHER" id="PTHR42643:SF24">
    <property type="entry name" value="IONOTROPIC RECEPTOR 60A"/>
    <property type="match status" value="1"/>
</dbReference>
<dbReference type="AlphaFoldDB" id="A0AAD9K1U4"/>
<comment type="caution">
    <text evidence="14">The sequence shown here is derived from an EMBL/GenBank/DDBJ whole genome shotgun (WGS) entry which is preliminary data.</text>
</comment>
<dbReference type="Pfam" id="PF10613">
    <property type="entry name" value="Lig_chan-Glu_bd"/>
    <property type="match status" value="1"/>
</dbReference>
<evidence type="ECO:0000256" key="12">
    <source>
        <dbReference type="SAM" id="Phobius"/>
    </source>
</evidence>
<keyword evidence="5 12" id="KW-1133">Transmembrane helix</keyword>
<keyword evidence="7 12" id="KW-0472">Membrane</keyword>
<comment type="subcellular location">
    <subcellularLocation>
        <location evidence="1">Cell membrane</location>
        <topology evidence="1">Multi-pass membrane protein</topology>
    </subcellularLocation>
</comment>
<keyword evidence="4 12" id="KW-0812">Transmembrane</keyword>
<evidence type="ECO:0000313" key="14">
    <source>
        <dbReference type="EMBL" id="KAK2163302.1"/>
    </source>
</evidence>
<evidence type="ECO:0000256" key="4">
    <source>
        <dbReference type="ARBA" id="ARBA00022692"/>
    </source>
</evidence>
<protein>
    <recommendedName>
        <fullName evidence="13">Ionotropic glutamate receptor L-glutamate and glycine-binding domain-containing protein</fullName>
    </recommendedName>
</protein>
<dbReference type="PANTHER" id="PTHR42643">
    <property type="entry name" value="IONOTROPIC RECEPTOR 20A-RELATED"/>
    <property type="match status" value="1"/>
</dbReference>
<proteinExistence type="predicted"/>
<dbReference type="InterPro" id="IPR019594">
    <property type="entry name" value="Glu/Gly-bd"/>
</dbReference>
<evidence type="ECO:0000256" key="11">
    <source>
        <dbReference type="ARBA" id="ARBA00023303"/>
    </source>
</evidence>
<dbReference type="Proteomes" id="UP001208570">
    <property type="component" value="Unassembled WGS sequence"/>
</dbReference>
<evidence type="ECO:0000256" key="6">
    <source>
        <dbReference type="ARBA" id="ARBA00023065"/>
    </source>
</evidence>
<dbReference type="EMBL" id="JAODUP010000082">
    <property type="protein sequence ID" value="KAK2163302.1"/>
    <property type="molecule type" value="Genomic_DNA"/>
</dbReference>
<name>A0AAD9K1U4_9ANNE</name>
<evidence type="ECO:0000256" key="7">
    <source>
        <dbReference type="ARBA" id="ARBA00023136"/>
    </source>
</evidence>
<dbReference type="SUPFAM" id="SSF53850">
    <property type="entry name" value="Periplasmic binding protein-like II"/>
    <property type="match status" value="1"/>
</dbReference>
<evidence type="ECO:0000259" key="13">
    <source>
        <dbReference type="Pfam" id="PF10613"/>
    </source>
</evidence>
<keyword evidence="6" id="KW-0406">Ion transport</keyword>
<sequence>MIVKKEADIAIGGIAITKSRESVVDFTTPFHQEPSAVLLLLQARRWLFFYEVFKSNTWICIGCLPILMTLVLCLVYAIMYQHINWPTIPVTFAHVCFGNILCQIEMPFKTLDGLADDKEYTLVIQRSTTREILFKNAKHGVYRKLWEKIQQYPKRSLVNSTTAAMTNLQREPKIAYLADKTDLKQHRSDKLCSDGVFLPEEFYNSGFGLVLKHRAPYEKQFNLM</sequence>
<keyword evidence="15" id="KW-1185">Reference proteome</keyword>
<reference evidence="14" key="1">
    <citation type="journal article" date="2023" name="Mol. Biol. Evol.">
        <title>Third-Generation Sequencing Reveals the Adaptive Role of the Epigenome in Three Deep-Sea Polychaetes.</title>
        <authorList>
            <person name="Perez M."/>
            <person name="Aroh O."/>
            <person name="Sun Y."/>
            <person name="Lan Y."/>
            <person name="Juniper S.K."/>
            <person name="Young C.R."/>
            <person name="Angers B."/>
            <person name="Qian P.Y."/>
        </authorList>
    </citation>
    <scope>NUCLEOTIDE SEQUENCE</scope>
    <source>
        <strain evidence="14">P08H-3</strain>
    </source>
</reference>
<keyword evidence="3" id="KW-1003">Cell membrane</keyword>
<dbReference type="Gene3D" id="3.40.190.10">
    <property type="entry name" value="Periplasmic binding protein-like II"/>
    <property type="match status" value="3"/>
</dbReference>
<evidence type="ECO:0000256" key="1">
    <source>
        <dbReference type="ARBA" id="ARBA00004651"/>
    </source>
</evidence>
<keyword evidence="8" id="KW-0675">Receptor</keyword>
<accession>A0AAD9K1U4</accession>
<evidence type="ECO:0000256" key="3">
    <source>
        <dbReference type="ARBA" id="ARBA00022475"/>
    </source>
</evidence>
<keyword evidence="9" id="KW-0325">Glycoprotein</keyword>
<keyword evidence="2" id="KW-0813">Transport</keyword>
<evidence type="ECO:0000256" key="5">
    <source>
        <dbReference type="ARBA" id="ARBA00022989"/>
    </source>
</evidence>
<dbReference type="GO" id="GO:0015276">
    <property type="term" value="F:ligand-gated monoatomic ion channel activity"/>
    <property type="evidence" value="ECO:0007669"/>
    <property type="project" value="InterPro"/>
</dbReference>
<evidence type="ECO:0000256" key="2">
    <source>
        <dbReference type="ARBA" id="ARBA00022448"/>
    </source>
</evidence>